<accession>B6K1I3</accession>
<dbReference type="RefSeq" id="XP_002174097.1">
    <property type="nucleotide sequence ID" value="XM_002174061.2"/>
</dbReference>
<evidence type="ECO:0000256" key="2">
    <source>
        <dbReference type="ARBA" id="ARBA00022692"/>
    </source>
</evidence>
<keyword evidence="9" id="KW-1185">Reference proteome</keyword>
<evidence type="ECO:0000256" key="1">
    <source>
        <dbReference type="ARBA" id="ARBA00004141"/>
    </source>
</evidence>
<name>B6K1I3_SCHJY</name>
<feature type="transmembrane region" description="Helical" evidence="5">
    <location>
        <begin position="84"/>
        <end position="103"/>
    </location>
</feature>
<dbReference type="OMA" id="KNIWNEG"/>
<dbReference type="InterPro" id="IPR013717">
    <property type="entry name" value="PIG-P"/>
</dbReference>
<evidence type="ECO:0000256" key="3">
    <source>
        <dbReference type="ARBA" id="ARBA00022989"/>
    </source>
</evidence>
<dbReference type="Pfam" id="PF08510">
    <property type="entry name" value="PIG-P"/>
    <property type="match status" value="1"/>
</dbReference>
<keyword evidence="3 5" id="KW-1133">Transmembrane helix</keyword>
<evidence type="ECO:0000313" key="7">
    <source>
        <dbReference type="EMBL" id="EEB07804.1"/>
    </source>
</evidence>
<dbReference type="eggNOG" id="KOG2257">
    <property type="taxonomic scope" value="Eukaryota"/>
</dbReference>
<dbReference type="OrthoDB" id="690928at2759"/>
<dbReference type="EMBL" id="KE651166">
    <property type="protein sequence ID" value="EEB07804.1"/>
    <property type="molecule type" value="Genomic_DNA"/>
</dbReference>
<dbReference type="HOGENOM" id="CLU_081616_1_1_1"/>
<dbReference type="GO" id="GO:0005783">
    <property type="term" value="C:endoplasmic reticulum"/>
    <property type="evidence" value="ECO:0000318"/>
    <property type="project" value="GO_Central"/>
</dbReference>
<dbReference type="InterPro" id="IPR052263">
    <property type="entry name" value="GPI_Anchor_Biosynth"/>
</dbReference>
<dbReference type="GO" id="GO:0016020">
    <property type="term" value="C:membrane"/>
    <property type="evidence" value="ECO:0007669"/>
    <property type="project" value="UniProtKB-SubCell"/>
</dbReference>
<comment type="subcellular location">
    <subcellularLocation>
        <location evidence="1">Membrane</location>
        <topology evidence="1">Multi-pass membrane protein</topology>
    </subcellularLocation>
</comment>
<organism evidence="7 9">
    <name type="scientific">Schizosaccharomyces japonicus (strain yFS275 / FY16936)</name>
    <name type="common">Fission yeast</name>
    <dbReference type="NCBI Taxonomy" id="402676"/>
    <lineage>
        <taxon>Eukaryota</taxon>
        <taxon>Fungi</taxon>
        <taxon>Dikarya</taxon>
        <taxon>Ascomycota</taxon>
        <taxon>Taphrinomycotina</taxon>
        <taxon>Schizosaccharomycetes</taxon>
        <taxon>Schizosaccharomycetales</taxon>
        <taxon>Schizosaccharomycetaceae</taxon>
        <taxon>Schizosaccharomyces</taxon>
    </lineage>
</organism>
<keyword evidence="4 5" id="KW-0472">Membrane</keyword>
<proteinExistence type="predicted"/>
<dbReference type="STRING" id="402676.B6K1I3"/>
<sequence length="195" mass="22442">MRDLQNSASCPHCENNDSHYNDESPKQHFFDPPFYGRPMLVPPSPSLGTLLRTWSTTPENDGIDISGPDQKDWDMMVKVPTYEYYGFVLYLVSLISFGLYIVWAMTPDWILKSLEIHYYLSRWWALAVPSWLVVLLVFIYVSLNLHNTEVLTRPLSSIECIVDQYASVGTEDGALNGRVVDQRLSEVNELLYQNE</sequence>
<feature type="transmembrane region" description="Helical" evidence="5">
    <location>
        <begin position="123"/>
        <end position="143"/>
    </location>
</feature>
<dbReference type="GeneID" id="7048595"/>
<feature type="domain" description="PIG-P" evidence="6">
    <location>
        <begin position="81"/>
        <end position="192"/>
    </location>
</feature>
<evidence type="ECO:0000256" key="4">
    <source>
        <dbReference type="ARBA" id="ARBA00023136"/>
    </source>
</evidence>
<evidence type="ECO:0000313" key="8">
    <source>
        <dbReference type="JaponicusDB" id="SJAG_02913"/>
    </source>
</evidence>
<dbReference type="AlphaFoldDB" id="B6K1I3"/>
<dbReference type="PANTHER" id="PTHR46346:SF1">
    <property type="entry name" value="PHOSPHATIDYLINOSITOL N-ACETYLGLUCOSAMINYLTRANSFERASE SUBUNIT P"/>
    <property type="match status" value="1"/>
</dbReference>
<dbReference type="GO" id="GO:0006506">
    <property type="term" value="P:GPI anchor biosynthetic process"/>
    <property type="evidence" value="ECO:0000318"/>
    <property type="project" value="GO_Central"/>
</dbReference>
<evidence type="ECO:0000313" key="9">
    <source>
        <dbReference type="Proteomes" id="UP000001744"/>
    </source>
</evidence>
<keyword evidence="2 5" id="KW-0812">Transmembrane</keyword>
<protein>
    <submittedName>
        <fullName evidence="7">Pig-P subunit</fullName>
    </submittedName>
</protein>
<dbReference type="Proteomes" id="UP000001744">
    <property type="component" value="Unassembled WGS sequence"/>
</dbReference>
<gene>
    <name evidence="8" type="primary">mug84</name>
    <name evidence="7" type="ORF">SJAG_02913</name>
</gene>
<dbReference type="PANTHER" id="PTHR46346">
    <property type="entry name" value="PHOSPHATIDYLINOSITOL N-ACETYLGLUCOSAMINYLTRANSFERASE SUBUNIT P"/>
    <property type="match status" value="1"/>
</dbReference>
<dbReference type="VEuPathDB" id="FungiDB:SJAG_02913"/>
<evidence type="ECO:0000256" key="5">
    <source>
        <dbReference type="SAM" id="Phobius"/>
    </source>
</evidence>
<reference evidence="7 9" key="1">
    <citation type="journal article" date="2011" name="Science">
        <title>Comparative functional genomics of the fission yeasts.</title>
        <authorList>
            <person name="Rhind N."/>
            <person name="Chen Z."/>
            <person name="Yassour M."/>
            <person name="Thompson D.A."/>
            <person name="Haas B.J."/>
            <person name="Habib N."/>
            <person name="Wapinski I."/>
            <person name="Roy S."/>
            <person name="Lin M.F."/>
            <person name="Heiman D.I."/>
            <person name="Young S.K."/>
            <person name="Furuya K."/>
            <person name="Guo Y."/>
            <person name="Pidoux A."/>
            <person name="Chen H.M."/>
            <person name="Robbertse B."/>
            <person name="Goldberg J.M."/>
            <person name="Aoki K."/>
            <person name="Bayne E.H."/>
            <person name="Berlin A.M."/>
            <person name="Desjardins C.A."/>
            <person name="Dobbs E."/>
            <person name="Dukaj L."/>
            <person name="Fan L."/>
            <person name="FitzGerald M.G."/>
            <person name="French C."/>
            <person name="Gujja S."/>
            <person name="Hansen K."/>
            <person name="Keifenheim D."/>
            <person name="Levin J.Z."/>
            <person name="Mosher R.A."/>
            <person name="Mueller C.A."/>
            <person name="Pfiffner J."/>
            <person name="Priest M."/>
            <person name="Russ C."/>
            <person name="Smialowska A."/>
            <person name="Swoboda P."/>
            <person name="Sykes S.M."/>
            <person name="Vaughn M."/>
            <person name="Vengrova S."/>
            <person name="Yoder R."/>
            <person name="Zeng Q."/>
            <person name="Allshire R."/>
            <person name="Baulcombe D."/>
            <person name="Birren B.W."/>
            <person name="Brown W."/>
            <person name="Ekwall K."/>
            <person name="Kellis M."/>
            <person name="Leatherwood J."/>
            <person name="Levin H."/>
            <person name="Margalit H."/>
            <person name="Martienssen R."/>
            <person name="Nieduszynski C.A."/>
            <person name="Spatafora J.W."/>
            <person name="Friedman N."/>
            <person name="Dalgaard J.Z."/>
            <person name="Baumann P."/>
            <person name="Niki H."/>
            <person name="Regev A."/>
            <person name="Nusbaum C."/>
        </authorList>
    </citation>
    <scope>NUCLEOTIDE SEQUENCE [LARGE SCALE GENOMIC DNA]</scope>
    <source>
        <strain evidence="9">yFS275 / FY16936</strain>
    </source>
</reference>
<dbReference type="JaponicusDB" id="SJAG_02913">
    <property type="gene designation" value="mug84"/>
</dbReference>
<evidence type="ECO:0000259" key="6">
    <source>
        <dbReference type="Pfam" id="PF08510"/>
    </source>
</evidence>